<comment type="caution">
    <text evidence="2">The sequence shown here is derived from an EMBL/GenBank/DDBJ whole genome shotgun (WGS) entry which is preliminary data.</text>
</comment>
<dbReference type="InterPro" id="IPR000257">
    <property type="entry name" value="Uroporphyrinogen_deCOase"/>
</dbReference>
<reference evidence="2 3" key="1">
    <citation type="submission" date="2018-06" db="EMBL/GenBank/DDBJ databases">
        <title>Extensive metabolic versatility and redundancy in microbially diverse, dynamic hydrothermal sediments.</title>
        <authorList>
            <person name="Dombrowski N."/>
            <person name="Teske A."/>
            <person name="Baker B.J."/>
        </authorList>
    </citation>
    <scope>NUCLEOTIDE SEQUENCE [LARGE SCALE GENOMIC DNA]</scope>
    <source>
        <strain evidence="2">B34_G17</strain>
    </source>
</reference>
<evidence type="ECO:0000259" key="1">
    <source>
        <dbReference type="Pfam" id="PF01208"/>
    </source>
</evidence>
<dbReference type="Gene3D" id="3.20.20.210">
    <property type="match status" value="1"/>
</dbReference>
<dbReference type="PANTHER" id="PTHR47099">
    <property type="entry name" value="METHYLCOBAMIDE:COM METHYLTRANSFERASE MTBA"/>
    <property type="match status" value="1"/>
</dbReference>
<evidence type="ECO:0000313" key="3">
    <source>
        <dbReference type="Proteomes" id="UP000272051"/>
    </source>
</evidence>
<gene>
    <name evidence="2" type="ORF">DRJ33_08690</name>
</gene>
<dbReference type="GO" id="GO:0006779">
    <property type="term" value="P:porphyrin-containing compound biosynthetic process"/>
    <property type="evidence" value="ECO:0007669"/>
    <property type="project" value="InterPro"/>
</dbReference>
<sequence length="315" mass="36179">DIKLQLEAKVAFQKRFPEVVNMLMGTMPEYGEFVGPIPTAFGGKLAWMEDAPPYVAEYPIKEPEDVDKLAEQGIPDPRETGISAEYLKKLEYFYEWFPKGLREKYGYIDGNIYPGLCVEGAALAMGYDKFLVWMRDYPDVLHKWLRLATDWYLKYCEAIEEVVGKCKILWIPDHMASMVGKQQFKEFVLPYLNKVFNRYKGALRIWHNEGRVGHMLEEVDKIDAEVWQFGPFDDPVLCKQKTHFCLQGNIHPPWFAKFSPEQVESACRSLIEKIAEGGGFWLSTGGGAAPGTPLRNIEAMIQAVKKYGRYPLSRR</sequence>
<protein>
    <recommendedName>
        <fullName evidence="1">Uroporphyrinogen decarboxylase (URO-D) domain-containing protein</fullName>
    </recommendedName>
</protein>
<dbReference type="InterPro" id="IPR038071">
    <property type="entry name" value="UROD/MetE-like_sf"/>
</dbReference>
<name>A0A497ENX7_9CREN</name>
<feature type="domain" description="Uroporphyrinogen decarboxylase (URO-D)" evidence="1">
    <location>
        <begin position="37"/>
        <end position="307"/>
    </location>
</feature>
<dbReference type="Pfam" id="PF01208">
    <property type="entry name" value="URO-D"/>
    <property type="match status" value="1"/>
</dbReference>
<dbReference type="Proteomes" id="UP000272051">
    <property type="component" value="Unassembled WGS sequence"/>
</dbReference>
<evidence type="ECO:0000313" key="2">
    <source>
        <dbReference type="EMBL" id="RLE48846.1"/>
    </source>
</evidence>
<dbReference type="InterPro" id="IPR052024">
    <property type="entry name" value="Methanogen_methyltrans"/>
</dbReference>
<dbReference type="EMBL" id="QMQX01000235">
    <property type="protein sequence ID" value="RLE48846.1"/>
    <property type="molecule type" value="Genomic_DNA"/>
</dbReference>
<accession>A0A497ENX7</accession>
<proteinExistence type="predicted"/>
<dbReference type="PANTHER" id="PTHR47099:SF1">
    <property type="entry name" value="METHYLCOBAMIDE:COM METHYLTRANSFERASE MTBA"/>
    <property type="match status" value="1"/>
</dbReference>
<dbReference type="SUPFAM" id="SSF51726">
    <property type="entry name" value="UROD/MetE-like"/>
    <property type="match status" value="1"/>
</dbReference>
<dbReference type="AlphaFoldDB" id="A0A497ENX7"/>
<dbReference type="GO" id="GO:0004853">
    <property type="term" value="F:uroporphyrinogen decarboxylase activity"/>
    <property type="evidence" value="ECO:0007669"/>
    <property type="project" value="InterPro"/>
</dbReference>
<feature type="non-terminal residue" evidence="2">
    <location>
        <position position="1"/>
    </location>
</feature>
<organism evidence="2 3">
    <name type="scientific">Thermoproteota archaeon</name>
    <dbReference type="NCBI Taxonomy" id="2056631"/>
    <lineage>
        <taxon>Archaea</taxon>
        <taxon>Thermoproteota</taxon>
    </lineage>
</organism>